<dbReference type="EMBL" id="BAUU01000018">
    <property type="protein sequence ID" value="GAE31293.1"/>
    <property type="molecule type" value="Genomic_DNA"/>
</dbReference>
<dbReference type="Gene3D" id="1.10.357.10">
    <property type="entry name" value="Tetracycline Repressor, domain 2"/>
    <property type="match status" value="1"/>
</dbReference>
<evidence type="ECO:0000313" key="2">
    <source>
        <dbReference type="EMBL" id="GAE31293.1"/>
    </source>
</evidence>
<accession>W4QI15</accession>
<name>W4QI15_9BACI</name>
<reference evidence="2" key="1">
    <citation type="journal article" date="2014" name="Genome Announc.">
        <title>Draft Genome Sequences of Three Alkaliphilic Bacillus Strains, Bacillus wakoensis JCM 9140T, Bacillus akibai JCM 9157T, and Bacillus hemicellulosilyticus JCM 9152T.</title>
        <authorList>
            <person name="Yuki M."/>
            <person name="Oshima K."/>
            <person name="Suda W."/>
            <person name="Oshida Y."/>
            <person name="Kitamura K."/>
            <person name="Iida T."/>
            <person name="Hattori M."/>
            <person name="Ohkuma M."/>
        </authorList>
    </citation>
    <scope>NUCLEOTIDE SEQUENCE [LARGE SCALE GENOMIC DNA]</scope>
    <source>
        <strain evidence="2">JCM 9152</strain>
    </source>
</reference>
<evidence type="ECO:0000313" key="3">
    <source>
        <dbReference type="Proteomes" id="UP000018895"/>
    </source>
</evidence>
<dbReference type="STRING" id="1236971.JCM9152_2750"/>
<dbReference type="AlphaFoldDB" id="W4QI15"/>
<dbReference type="Proteomes" id="UP000018895">
    <property type="component" value="Unassembled WGS sequence"/>
</dbReference>
<evidence type="ECO:0000259" key="1">
    <source>
        <dbReference type="Pfam" id="PF17934"/>
    </source>
</evidence>
<dbReference type="InterPro" id="IPR041603">
    <property type="entry name" value="YvdT_C"/>
</dbReference>
<gene>
    <name evidence="2" type="ORF">JCM9152_2750</name>
</gene>
<feature type="domain" description="YvdT C-terminal" evidence="1">
    <location>
        <begin position="1"/>
        <end position="71"/>
    </location>
</feature>
<sequence>MYAPYYSWIESQLKKGIDEGLIQSKIELSSLTKMIINLIESTAESYFFGNQQTTSVHDVKQQLLLFISSSLTDNQS</sequence>
<protein>
    <recommendedName>
        <fullName evidence="1">YvdT C-terminal domain-containing protein</fullName>
    </recommendedName>
</protein>
<organism evidence="2 3">
    <name type="scientific">Halalkalibacter hemicellulosilyticusJCM 9152</name>
    <dbReference type="NCBI Taxonomy" id="1236971"/>
    <lineage>
        <taxon>Bacteria</taxon>
        <taxon>Bacillati</taxon>
        <taxon>Bacillota</taxon>
        <taxon>Bacilli</taxon>
        <taxon>Bacillales</taxon>
        <taxon>Bacillaceae</taxon>
        <taxon>Halalkalibacter</taxon>
    </lineage>
</organism>
<dbReference type="InterPro" id="IPR036271">
    <property type="entry name" value="Tet_transcr_reg_TetR-rel_C_sf"/>
</dbReference>
<comment type="caution">
    <text evidence="2">The sequence shown here is derived from an EMBL/GenBank/DDBJ whole genome shotgun (WGS) entry which is preliminary data.</text>
</comment>
<dbReference type="Pfam" id="PF17934">
    <property type="entry name" value="TetR_C_26"/>
    <property type="match status" value="1"/>
</dbReference>
<dbReference type="SUPFAM" id="SSF48498">
    <property type="entry name" value="Tetracyclin repressor-like, C-terminal domain"/>
    <property type="match status" value="1"/>
</dbReference>
<proteinExistence type="predicted"/>
<keyword evidence="3" id="KW-1185">Reference proteome</keyword>